<dbReference type="KEGG" id="dori:FH5T_02970"/>
<feature type="transmembrane region" description="Helical" evidence="1">
    <location>
        <begin position="43"/>
        <end position="61"/>
    </location>
</feature>
<dbReference type="RefSeq" id="WP_038555420.1">
    <property type="nucleotide sequence ID" value="NZ_CAXXJF010000003.1"/>
</dbReference>
<reference evidence="2 4" key="1">
    <citation type="submission" date="2014-03" db="EMBL/GenBank/DDBJ databases">
        <title>Complete genome sequence of a deeply braunched marine Bacteroidia bacterium Draconibacterium orientale type strain FH5T.</title>
        <authorList>
            <person name="Li X."/>
            <person name="Wang X."/>
            <person name="Xie Z."/>
            <person name="Du Z."/>
            <person name="Chen G."/>
        </authorList>
    </citation>
    <scope>NUCLEOTIDE SEQUENCE [LARGE SCALE GENOMIC DNA]</scope>
    <source>
        <strain evidence="2 4">FH5</strain>
    </source>
</reference>
<gene>
    <name evidence="2" type="ORF">FH5T_02970</name>
    <name evidence="3" type="ORF">SAMN05444285_1376</name>
</gene>
<dbReference type="OrthoDB" id="894278at2"/>
<dbReference type="HOGENOM" id="CLU_1608252_0_0_10"/>
<dbReference type="Proteomes" id="UP000023772">
    <property type="component" value="Chromosome"/>
</dbReference>
<organism evidence="3 5">
    <name type="scientific">Draconibacterium orientale</name>
    <dbReference type="NCBI Taxonomy" id="1168034"/>
    <lineage>
        <taxon>Bacteria</taxon>
        <taxon>Pseudomonadati</taxon>
        <taxon>Bacteroidota</taxon>
        <taxon>Bacteroidia</taxon>
        <taxon>Marinilabiliales</taxon>
        <taxon>Prolixibacteraceae</taxon>
        <taxon>Draconibacterium</taxon>
    </lineage>
</organism>
<evidence type="ECO:0000313" key="2">
    <source>
        <dbReference type="EMBL" id="AHW61513.1"/>
    </source>
</evidence>
<name>X5DF31_9BACT</name>
<keyword evidence="1" id="KW-1133">Transmembrane helix</keyword>
<dbReference type="EMBL" id="CP007451">
    <property type="protein sequence ID" value="AHW61513.1"/>
    <property type="molecule type" value="Genomic_DNA"/>
</dbReference>
<evidence type="ECO:0000313" key="5">
    <source>
        <dbReference type="Proteomes" id="UP000181981"/>
    </source>
</evidence>
<feature type="transmembrane region" description="Helical" evidence="1">
    <location>
        <begin position="6"/>
        <end position="23"/>
    </location>
</feature>
<keyword evidence="4" id="KW-1185">Reference proteome</keyword>
<dbReference type="Proteomes" id="UP000181981">
    <property type="component" value="Unassembled WGS sequence"/>
</dbReference>
<feature type="transmembrane region" description="Helical" evidence="1">
    <location>
        <begin position="103"/>
        <end position="126"/>
    </location>
</feature>
<dbReference type="STRING" id="1168034.FH5T_02970"/>
<evidence type="ECO:0000313" key="4">
    <source>
        <dbReference type="Proteomes" id="UP000023772"/>
    </source>
</evidence>
<protein>
    <submittedName>
        <fullName evidence="3">Uncharacterized protein</fullName>
    </submittedName>
</protein>
<keyword evidence="1" id="KW-0812">Transmembrane</keyword>
<evidence type="ECO:0000313" key="3">
    <source>
        <dbReference type="EMBL" id="SEU03971.1"/>
    </source>
</evidence>
<sequence>MSIEEYIYVGAFVLYLGLSSFLVRRKAFSSDIMSIKLRFFPYLFKWFGIILCVIILAFGLLNWNKYEYSKELTFYFLNIGLFLIAFSKERIEDEFIHQIRLKALIVSFIGTIAVFGSLFPMYLFLIFDIQPWIARVSGLIVITVILTVYLFNFYYAKYTSNKNRE</sequence>
<reference evidence="3 5" key="2">
    <citation type="submission" date="2016-10" db="EMBL/GenBank/DDBJ databases">
        <authorList>
            <person name="de Groot N.N."/>
        </authorList>
    </citation>
    <scope>NUCLEOTIDE SEQUENCE [LARGE SCALE GENOMIC DNA]</scope>
    <source>
        <strain evidence="3 5">DSM 25947</strain>
    </source>
</reference>
<keyword evidence="1" id="KW-0472">Membrane</keyword>
<accession>X5DF31</accession>
<dbReference type="EMBL" id="FOHT01000037">
    <property type="protein sequence ID" value="SEU03971.1"/>
    <property type="molecule type" value="Genomic_DNA"/>
</dbReference>
<feature type="transmembrane region" description="Helical" evidence="1">
    <location>
        <begin position="132"/>
        <end position="155"/>
    </location>
</feature>
<proteinExistence type="predicted"/>
<dbReference type="AlphaFoldDB" id="X5DF31"/>
<evidence type="ECO:0000256" key="1">
    <source>
        <dbReference type="SAM" id="Phobius"/>
    </source>
</evidence>